<dbReference type="AlphaFoldDB" id="A0A1C4G956"/>
<sequence>MRYILLFFVFFLYSCSSKINALQKVYNNKEKIIKMFSSKSIVRSRGQNIIFFSTHNNNITKKYFFVIDGNKYHLTDEKIEYTPDILGLKDTTIGSKLYNQELTATLTILVAEMDRLDIRDITSDLKDDGIGFKIYLKDFNGTMIYVPDLKKLRLPYWKTYINGMNKFDDNWYYTLNN</sequence>
<protein>
    <recommendedName>
        <fullName evidence="3">Lipoprotein</fullName>
    </recommendedName>
</protein>
<accession>A0A1C4G956</accession>
<dbReference type="RefSeq" id="WP_089715753.1">
    <property type="nucleotide sequence ID" value="NZ_FMAR01000032.1"/>
</dbReference>
<gene>
    <name evidence="1" type="ORF">GA0116948_1323</name>
</gene>
<evidence type="ECO:0000313" key="1">
    <source>
        <dbReference type="EMBL" id="SCC64453.1"/>
    </source>
</evidence>
<dbReference type="OrthoDB" id="677070at2"/>
<dbReference type="Proteomes" id="UP000242818">
    <property type="component" value="Unassembled WGS sequence"/>
</dbReference>
<evidence type="ECO:0000313" key="2">
    <source>
        <dbReference type="Proteomes" id="UP000242818"/>
    </source>
</evidence>
<dbReference type="EMBL" id="FMAR01000032">
    <property type="protein sequence ID" value="SCC64453.1"/>
    <property type="molecule type" value="Genomic_DNA"/>
</dbReference>
<reference evidence="1 2" key="1">
    <citation type="submission" date="2016-08" db="EMBL/GenBank/DDBJ databases">
        <authorList>
            <person name="Seilhamer J.J."/>
        </authorList>
    </citation>
    <scope>NUCLEOTIDE SEQUENCE [LARGE SCALE GENOMIC DNA]</scope>
    <source>
        <strain evidence="1 2">A37T2</strain>
    </source>
</reference>
<name>A0A1C4G956_9BACT</name>
<dbReference type="PROSITE" id="PS51257">
    <property type="entry name" value="PROKAR_LIPOPROTEIN"/>
    <property type="match status" value="1"/>
</dbReference>
<evidence type="ECO:0008006" key="3">
    <source>
        <dbReference type="Google" id="ProtNLM"/>
    </source>
</evidence>
<proteinExistence type="predicted"/>
<keyword evidence="2" id="KW-1185">Reference proteome</keyword>
<organism evidence="1 2">
    <name type="scientific">Chitinophaga costaii</name>
    <dbReference type="NCBI Taxonomy" id="1335309"/>
    <lineage>
        <taxon>Bacteria</taxon>
        <taxon>Pseudomonadati</taxon>
        <taxon>Bacteroidota</taxon>
        <taxon>Chitinophagia</taxon>
        <taxon>Chitinophagales</taxon>
        <taxon>Chitinophagaceae</taxon>
        <taxon>Chitinophaga</taxon>
    </lineage>
</organism>